<reference evidence="3" key="4">
    <citation type="submission" date="2023-08" db="EMBL/GenBank/DDBJ databases">
        <authorList>
            <person name="Sun Q."/>
            <person name="Zhou Y."/>
        </authorList>
    </citation>
    <scope>NUCLEOTIDE SEQUENCE</scope>
    <source>
        <strain evidence="4">CGMCC 1.8884</strain>
        <strain evidence="3">CGMCC 1.8885</strain>
    </source>
</reference>
<reference evidence="4" key="1">
    <citation type="journal article" date="2014" name="Int. J. Syst. Evol. Microbiol.">
        <title>Complete genome of a new Firmicutes species belonging to the dominant human colonic microbiota ('Ruminococcus bicirculans') reveals two chromosomes and a selective capacity to utilize plant glucans.</title>
        <authorList>
            <consortium name="NISC Comparative Sequencing Program"/>
            <person name="Wegmann U."/>
            <person name="Louis P."/>
            <person name="Goesmann A."/>
            <person name="Henrissat B."/>
            <person name="Duncan S.H."/>
            <person name="Flint H.J."/>
        </authorList>
    </citation>
    <scope>NUCLEOTIDE SEQUENCE</scope>
    <source>
        <strain evidence="4">CGMCC 1.8884</strain>
    </source>
</reference>
<comment type="caution">
    <text evidence="3">The sequence shown here is derived from an EMBL/GenBank/DDBJ whole genome shotgun (WGS) entry which is preliminary data.</text>
</comment>
<dbReference type="EMBL" id="BMLZ01000039">
    <property type="protein sequence ID" value="GGP30796.1"/>
    <property type="molecule type" value="Genomic_DNA"/>
</dbReference>
<dbReference type="InterPro" id="IPR019606">
    <property type="entry name" value="GerMN"/>
</dbReference>
<dbReference type="SMART" id="SM00909">
    <property type="entry name" value="Germane"/>
    <property type="match status" value="1"/>
</dbReference>
<dbReference type="RefSeq" id="WP_017871425.1">
    <property type="nucleotide sequence ID" value="NZ_BMLZ01000039.1"/>
</dbReference>
<accession>A0AAV4K8K6</accession>
<protein>
    <recommendedName>
        <fullName evidence="2">GerMN domain-containing protein</fullName>
    </recommendedName>
</protein>
<dbReference type="Proteomes" id="UP000630135">
    <property type="component" value="Unassembled WGS sequence"/>
</dbReference>
<dbReference type="Pfam" id="PF10646">
    <property type="entry name" value="Germane"/>
    <property type="match status" value="1"/>
</dbReference>
<evidence type="ECO:0000259" key="2">
    <source>
        <dbReference type="SMART" id="SM00909"/>
    </source>
</evidence>
<reference evidence="5" key="3">
    <citation type="journal article" date="2019" name="Int. J. Syst. Evol. Microbiol.">
        <title>The Global Catalogue of Microorganisms (GCM) 10K type strain sequencing project: providing services to taxonomists for standard genome sequencing and annotation.</title>
        <authorList>
            <consortium name="The Broad Institute Genomics Platform"/>
            <consortium name="The Broad Institute Genome Sequencing Center for Infectious Disease"/>
            <person name="Wu L."/>
            <person name="Ma J."/>
        </authorList>
    </citation>
    <scope>NUCLEOTIDE SEQUENCE [LARGE SCALE GENOMIC DNA]</scope>
    <source>
        <strain evidence="5">CGMCC 1.8884</strain>
    </source>
</reference>
<feature type="domain" description="GerMN" evidence="2">
    <location>
        <begin position="81"/>
        <end position="167"/>
    </location>
</feature>
<evidence type="ECO:0000313" key="3">
    <source>
        <dbReference type="EMBL" id="GGI81498.1"/>
    </source>
</evidence>
<dbReference type="Proteomes" id="UP000652720">
    <property type="component" value="Unassembled WGS sequence"/>
</dbReference>
<name>A0AAV4K8K6_9DEIO</name>
<keyword evidence="5" id="KW-1185">Reference proteome</keyword>
<reference evidence="3" key="2">
    <citation type="journal article" date="2014" name="Int. J. Syst. Evol. Microbiol.">
        <title>Complete genome sequence of Corynebacterium casei LMG S-19264T (=DSM 44701T), isolated from a smear-ripened cheese.</title>
        <authorList>
            <consortium name="US DOE Joint Genome Institute (JGI-PGF)"/>
            <person name="Walter F."/>
            <person name="Albersmeier A."/>
            <person name="Kalinowski J."/>
            <person name="Ruckert C."/>
        </authorList>
    </citation>
    <scope>NUCLEOTIDE SEQUENCE</scope>
    <source>
        <strain evidence="3">CGMCC 1.8885</strain>
    </source>
</reference>
<keyword evidence="1" id="KW-0732">Signal</keyword>
<dbReference type="AlphaFoldDB" id="A0AAV4K8K6"/>
<organism evidence="3 6">
    <name type="scientific">Deinococcus wulumuqiensis</name>
    <dbReference type="NCBI Taxonomy" id="980427"/>
    <lineage>
        <taxon>Bacteria</taxon>
        <taxon>Thermotogati</taxon>
        <taxon>Deinococcota</taxon>
        <taxon>Deinococci</taxon>
        <taxon>Deinococcales</taxon>
        <taxon>Deinococcaceae</taxon>
        <taxon>Deinococcus</taxon>
    </lineage>
</organism>
<gene>
    <name evidence="4" type="ORF">GCM10008021_24470</name>
    <name evidence="3" type="ORF">GCM10010914_14660</name>
</gene>
<feature type="chain" id="PRO_5043910050" description="GerMN domain-containing protein" evidence="1">
    <location>
        <begin position="26"/>
        <end position="182"/>
    </location>
</feature>
<evidence type="ECO:0000313" key="6">
    <source>
        <dbReference type="Proteomes" id="UP000652720"/>
    </source>
</evidence>
<evidence type="ECO:0000256" key="1">
    <source>
        <dbReference type="SAM" id="SignalP"/>
    </source>
</evidence>
<dbReference type="EMBL" id="BMMA01000011">
    <property type="protein sequence ID" value="GGI81498.1"/>
    <property type="molecule type" value="Genomic_DNA"/>
</dbReference>
<evidence type="ECO:0000313" key="4">
    <source>
        <dbReference type="EMBL" id="GGP30796.1"/>
    </source>
</evidence>
<feature type="signal peptide" evidence="1">
    <location>
        <begin position="1"/>
        <end position="25"/>
    </location>
</feature>
<dbReference type="GeneID" id="59164698"/>
<evidence type="ECO:0000313" key="5">
    <source>
        <dbReference type="Proteomes" id="UP000630135"/>
    </source>
</evidence>
<proteinExistence type="predicted"/>
<sequence>MSVTRRLLSLFNVLSLLALAAAAYAYQVVQRPADLPTLPKLELLERHGVKLKVYYSDQQVRTMKAVSRTVQVVEENPTSLAQAALNAWAQGPQQGEALAVVPAGTAAPRVYVRGKHYYVDLLPAYAKLNYGSSGERMLLCTMTRTLLERGGDDVTFLLNGKAVDTLGHIDLRRAFTRADCAD</sequence>